<evidence type="ECO:0000313" key="2">
    <source>
        <dbReference type="Proteomes" id="UP000055048"/>
    </source>
</evidence>
<dbReference type="Proteomes" id="UP000055048">
    <property type="component" value="Unassembled WGS sequence"/>
</dbReference>
<evidence type="ECO:0000313" key="1">
    <source>
        <dbReference type="EMBL" id="KRX42477.1"/>
    </source>
</evidence>
<protein>
    <submittedName>
        <fullName evidence="1">Uncharacterized protein</fullName>
    </submittedName>
</protein>
<sequence>MDNEQHSAPECEAKYDKEDMILEQLKIITQQIKDLNVNVQNVQDTTKRLYSIIESSTISQCASQFDGNVETVHLNNENYAVEKICIPGGTSKTEDALISKDENLKSQEFSDSTASKMQVSAINGSETVLNSKSVAEQKIIKRDEKESDNKLQLWANFPTGASSLQRQKQAEKNTEVCSEQQAKSCLSSTISKEYQNQEAGEFEVIKSQLIAEEQLLEMMEVPNDEQEVNFICEYSCYSYSLITEDKKSCEEIGTGALKLLFNKRTGT</sequence>
<comment type="caution">
    <text evidence="1">The sequence shown here is derived from an EMBL/GenBank/DDBJ whole genome shotgun (WGS) entry which is preliminary data.</text>
</comment>
<gene>
    <name evidence="1" type="ORF">T05_10870</name>
</gene>
<organism evidence="1 2">
    <name type="scientific">Trichinella murrelli</name>
    <dbReference type="NCBI Taxonomy" id="144512"/>
    <lineage>
        <taxon>Eukaryota</taxon>
        <taxon>Metazoa</taxon>
        <taxon>Ecdysozoa</taxon>
        <taxon>Nematoda</taxon>
        <taxon>Enoplea</taxon>
        <taxon>Dorylaimia</taxon>
        <taxon>Trichinellida</taxon>
        <taxon>Trichinellidae</taxon>
        <taxon>Trichinella</taxon>
    </lineage>
</organism>
<proteinExistence type="predicted"/>
<dbReference type="AlphaFoldDB" id="A0A0V0TTW4"/>
<accession>A0A0V0TTW4</accession>
<keyword evidence="2" id="KW-1185">Reference proteome</keyword>
<name>A0A0V0TTW4_9BILA</name>
<dbReference type="EMBL" id="JYDJ01000143">
    <property type="protein sequence ID" value="KRX42477.1"/>
    <property type="molecule type" value="Genomic_DNA"/>
</dbReference>
<dbReference type="OrthoDB" id="5919208at2759"/>
<reference evidence="1 2" key="1">
    <citation type="submission" date="2015-01" db="EMBL/GenBank/DDBJ databases">
        <title>Evolution of Trichinella species and genotypes.</title>
        <authorList>
            <person name="Korhonen P.K."/>
            <person name="Edoardo P."/>
            <person name="Giuseppe L.R."/>
            <person name="Gasser R.B."/>
        </authorList>
    </citation>
    <scope>NUCLEOTIDE SEQUENCE [LARGE SCALE GENOMIC DNA]</scope>
    <source>
        <strain evidence="1">ISS417</strain>
    </source>
</reference>